<keyword evidence="1" id="KW-1133">Transmembrane helix</keyword>
<organism evidence="2 3">
    <name type="scientific">Flavobacterium difficile</name>
    <dbReference type="NCBI Taxonomy" id="2709659"/>
    <lineage>
        <taxon>Bacteria</taxon>
        <taxon>Pseudomonadati</taxon>
        <taxon>Bacteroidota</taxon>
        <taxon>Flavobacteriia</taxon>
        <taxon>Flavobacteriales</taxon>
        <taxon>Flavobacteriaceae</taxon>
        <taxon>Flavobacterium</taxon>
    </lineage>
</organism>
<keyword evidence="1" id="KW-0472">Membrane</keyword>
<dbReference type="RefSeq" id="WP_166076523.1">
    <property type="nucleotide sequence ID" value="NZ_JAAJBT010000002.1"/>
</dbReference>
<name>A0ABX0I5Q0_9FLAO</name>
<reference evidence="2 3" key="1">
    <citation type="submission" date="2020-02" db="EMBL/GenBank/DDBJ databases">
        <authorList>
            <person name="Chen W.-M."/>
        </authorList>
    </citation>
    <scope>NUCLEOTIDE SEQUENCE [LARGE SCALE GENOMIC DNA]</scope>
    <source>
        <strain evidence="2 3">KDG-16</strain>
    </source>
</reference>
<evidence type="ECO:0008006" key="4">
    <source>
        <dbReference type="Google" id="ProtNLM"/>
    </source>
</evidence>
<accession>A0ABX0I5Q0</accession>
<proteinExistence type="predicted"/>
<evidence type="ECO:0000256" key="1">
    <source>
        <dbReference type="SAM" id="Phobius"/>
    </source>
</evidence>
<keyword evidence="3" id="KW-1185">Reference proteome</keyword>
<evidence type="ECO:0000313" key="3">
    <source>
        <dbReference type="Proteomes" id="UP000800984"/>
    </source>
</evidence>
<keyword evidence="1" id="KW-0812">Transmembrane</keyword>
<evidence type="ECO:0000313" key="2">
    <source>
        <dbReference type="EMBL" id="NHM01468.1"/>
    </source>
</evidence>
<feature type="transmembrane region" description="Helical" evidence="1">
    <location>
        <begin position="117"/>
        <end position="144"/>
    </location>
</feature>
<dbReference type="Proteomes" id="UP000800984">
    <property type="component" value="Unassembled WGS sequence"/>
</dbReference>
<comment type="caution">
    <text evidence="2">The sequence shown here is derived from an EMBL/GenBank/DDBJ whole genome shotgun (WGS) entry which is preliminary data.</text>
</comment>
<dbReference type="EMBL" id="JAAJBT010000002">
    <property type="protein sequence ID" value="NHM01468.1"/>
    <property type="molecule type" value="Genomic_DNA"/>
</dbReference>
<feature type="transmembrane region" description="Helical" evidence="1">
    <location>
        <begin position="60"/>
        <end position="84"/>
    </location>
</feature>
<protein>
    <recommendedName>
        <fullName evidence="4">DUF3899 domain-containing protein</fullName>
    </recommendedName>
</protein>
<gene>
    <name evidence="2" type="ORF">G4D72_05000</name>
</gene>
<sequence length="149" mass="17600">MGKKKKKHINNLNEYIKTAESRAKYSLERFDILIITLSSGGIALSMSFFENFKEINKTQVYIGCVFFAIAVIINLLSQITGYYANRFDIMYSIQEVRELEKKEFESDYKKYDCFKKFFDFFTTLFNFSSLLSFMTGMIFIILFITKLNF</sequence>